<gene>
    <name evidence="3" type="ORF">NCTC11535_00599</name>
</gene>
<reference evidence="3 4" key="1">
    <citation type="submission" date="2018-06" db="EMBL/GenBank/DDBJ databases">
        <authorList>
            <consortium name="Pathogen Informatics"/>
            <person name="Doyle S."/>
        </authorList>
    </citation>
    <scope>NUCLEOTIDE SEQUENCE [LARGE SCALE GENOMIC DNA]</scope>
    <source>
        <strain evidence="3 4">NCTC11535</strain>
    </source>
</reference>
<keyword evidence="1" id="KW-0472">Membrane</keyword>
<evidence type="ECO:0000313" key="4">
    <source>
        <dbReference type="Proteomes" id="UP000250006"/>
    </source>
</evidence>
<protein>
    <recommendedName>
        <fullName evidence="2">Leucine rich repeat variant domain-containing protein</fullName>
    </recommendedName>
</protein>
<dbReference type="InterPro" id="IPR057893">
    <property type="entry name" value="LRV_2"/>
</dbReference>
<dbReference type="Pfam" id="PF25591">
    <property type="entry name" value="LRV_2"/>
    <property type="match status" value="1"/>
</dbReference>
<keyword evidence="1" id="KW-1133">Transmembrane helix</keyword>
<keyword evidence="4" id="KW-1185">Reference proteome</keyword>
<feature type="transmembrane region" description="Helical" evidence="1">
    <location>
        <begin position="82"/>
        <end position="106"/>
    </location>
</feature>
<evidence type="ECO:0000313" key="3">
    <source>
        <dbReference type="EMBL" id="SPT52945.1"/>
    </source>
</evidence>
<dbReference type="RefSeq" id="WP_111835879.1">
    <property type="nucleotide sequence ID" value="NZ_UAPQ01000001.1"/>
</dbReference>
<dbReference type="EMBL" id="UAPQ01000001">
    <property type="protein sequence ID" value="SPT52945.1"/>
    <property type="molecule type" value="Genomic_DNA"/>
</dbReference>
<dbReference type="Proteomes" id="UP000250006">
    <property type="component" value="Unassembled WGS sequence"/>
</dbReference>
<keyword evidence="1" id="KW-0812">Transmembrane</keyword>
<evidence type="ECO:0000256" key="1">
    <source>
        <dbReference type="SAM" id="Phobius"/>
    </source>
</evidence>
<proteinExistence type="predicted"/>
<evidence type="ECO:0000259" key="2">
    <source>
        <dbReference type="Pfam" id="PF25591"/>
    </source>
</evidence>
<sequence length="250" mass="27448">MLIQDPKEARRLAKDPATPAELLDQLADNFPELYVELIHNPSCPPATRNWILSQNDRIRKQWEEEQASHESPGQPVPRTRKWVLLIGALLIVAVILFGARSCFLAASNAFSGSSHKKAKSVPVETTPALASPAPEGAKRARLIDTPSQNISCEFHEHDVSCSILERLYAENGQEDCDSQHFSITVGDAAPQLACAQQFLGVPGQQVTRIDYGSSAKNGVFACTSQTTGLTCWNQQTGHGFTISRERYSTF</sequence>
<name>A0ABY1VLI2_9ACTO</name>
<organism evidence="3 4">
    <name type="scientific">Actinomyces bovis</name>
    <dbReference type="NCBI Taxonomy" id="1658"/>
    <lineage>
        <taxon>Bacteria</taxon>
        <taxon>Bacillati</taxon>
        <taxon>Actinomycetota</taxon>
        <taxon>Actinomycetes</taxon>
        <taxon>Actinomycetales</taxon>
        <taxon>Actinomycetaceae</taxon>
        <taxon>Actinomyces</taxon>
    </lineage>
</organism>
<accession>A0ABY1VLI2</accession>
<comment type="caution">
    <text evidence="3">The sequence shown here is derived from an EMBL/GenBank/DDBJ whole genome shotgun (WGS) entry which is preliminary data.</text>
</comment>
<feature type="domain" description="Leucine rich repeat variant" evidence="2">
    <location>
        <begin position="9"/>
        <end position="56"/>
    </location>
</feature>